<evidence type="ECO:0000313" key="16">
    <source>
        <dbReference type="Proteomes" id="UP000243876"/>
    </source>
</evidence>
<dbReference type="EMBL" id="CENE01000018">
    <property type="protein sequence ID" value="CEQ41871.1"/>
    <property type="molecule type" value="Genomic_DNA"/>
</dbReference>
<dbReference type="GO" id="GO:0003899">
    <property type="term" value="F:DNA-directed RNA polymerase activity"/>
    <property type="evidence" value="ECO:0007669"/>
    <property type="project" value="UniProtKB-EC"/>
</dbReference>
<feature type="region of interest" description="Disordered" evidence="13">
    <location>
        <begin position="234"/>
        <end position="258"/>
    </location>
</feature>
<organism evidence="15 16">
    <name type="scientific">Sporidiobolus salmonicolor</name>
    <name type="common">Yeast-like fungus</name>
    <name type="synonym">Sporobolomyces salmonicolor</name>
    <dbReference type="NCBI Taxonomy" id="5005"/>
    <lineage>
        <taxon>Eukaryota</taxon>
        <taxon>Fungi</taxon>
        <taxon>Dikarya</taxon>
        <taxon>Basidiomycota</taxon>
        <taxon>Pucciniomycotina</taxon>
        <taxon>Microbotryomycetes</taxon>
        <taxon>Sporidiobolales</taxon>
        <taxon>Sporidiobolaceae</taxon>
        <taxon>Sporobolomyces</taxon>
    </lineage>
</organism>
<reference evidence="16" key="1">
    <citation type="submission" date="2015-02" db="EMBL/GenBank/DDBJ databases">
        <authorList>
            <person name="Gon?alves P."/>
        </authorList>
    </citation>
    <scope>NUCLEOTIDE SEQUENCE [LARGE SCALE GENOMIC DNA]</scope>
</reference>
<evidence type="ECO:0000256" key="11">
    <source>
        <dbReference type="ARBA" id="ARBA00048552"/>
    </source>
</evidence>
<dbReference type="GO" id="GO:0005736">
    <property type="term" value="C:RNA polymerase I complex"/>
    <property type="evidence" value="ECO:0007669"/>
    <property type="project" value="TreeGrafter"/>
</dbReference>
<evidence type="ECO:0000256" key="12">
    <source>
        <dbReference type="RuleBase" id="RU004279"/>
    </source>
</evidence>
<evidence type="ECO:0000256" key="4">
    <source>
        <dbReference type="ARBA" id="ARBA00022679"/>
    </source>
</evidence>
<comment type="catalytic activity">
    <reaction evidence="11 12">
        <text>RNA(n) + a ribonucleoside 5'-triphosphate = RNA(n+1) + diphosphate</text>
        <dbReference type="Rhea" id="RHEA:21248"/>
        <dbReference type="Rhea" id="RHEA-COMP:14527"/>
        <dbReference type="Rhea" id="RHEA-COMP:17342"/>
        <dbReference type="ChEBI" id="CHEBI:33019"/>
        <dbReference type="ChEBI" id="CHEBI:61557"/>
        <dbReference type="ChEBI" id="CHEBI:140395"/>
        <dbReference type="EC" id="2.7.7.6"/>
    </reaction>
</comment>
<feature type="compositionally biased region" description="Acidic residues" evidence="13">
    <location>
        <begin position="1427"/>
        <end position="1444"/>
    </location>
</feature>
<proteinExistence type="inferred from homology"/>
<feature type="domain" description="RNA polymerase N-terminal" evidence="14">
    <location>
        <begin position="340"/>
        <end position="697"/>
    </location>
</feature>
<feature type="region of interest" description="Disordered" evidence="13">
    <location>
        <begin position="313"/>
        <end position="337"/>
    </location>
</feature>
<dbReference type="InterPro" id="IPR044893">
    <property type="entry name" value="RNA_pol_Rpb1_clamp_domain"/>
</dbReference>
<protein>
    <recommendedName>
        <fullName evidence="12">DNA-directed RNA polymerase subunit</fullName>
        <ecNumber evidence="12">2.7.7.6</ecNumber>
    </recommendedName>
</protein>
<keyword evidence="9 12" id="KW-0804">Transcription</keyword>
<dbReference type="EC" id="2.7.7.6" evidence="12"/>
<dbReference type="OrthoDB" id="270392at2759"/>
<evidence type="ECO:0000256" key="7">
    <source>
        <dbReference type="ARBA" id="ARBA00022833"/>
    </source>
</evidence>
<accession>A0A0D6EPV7</accession>
<dbReference type="InterPro" id="IPR038120">
    <property type="entry name" value="Rpb1_funnel_sf"/>
</dbReference>
<dbReference type="FunFam" id="1.10.274.100:FF:000006">
    <property type="entry name" value="DNA-directed RNA polymerase subunit"/>
    <property type="match status" value="1"/>
</dbReference>
<evidence type="ECO:0000256" key="10">
    <source>
        <dbReference type="ARBA" id="ARBA00023242"/>
    </source>
</evidence>
<evidence type="ECO:0000259" key="14">
    <source>
        <dbReference type="SMART" id="SM00663"/>
    </source>
</evidence>
<dbReference type="InterPro" id="IPR006592">
    <property type="entry name" value="RNA_pol_N"/>
</dbReference>
<feature type="compositionally biased region" description="Acidic residues" evidence="13">
    <location>
        <begin position="1389"/>
        <end position="1399"/>
    </location>
</feature>
<sequence>MDIAHPVSSEITSISFSYLHAKDVRRISVKQVTNPNLFDNLNNPNAGGLYDPAFGPLGKGDICSTCHLTSFDCPGHFGHIDLPAPVFHPLYMVQAFQLLRGTCTYCHRFLLGEVQIARLTLLEHGLVVPALQLDSLFVPPAPSAKSKTAAAAKAAVSENVTDAEAGESTDETADEFRKRLDEFVRAYTHRFRKEGHTKIIEYSLVSKQKGVHKALGIRRPNVLRDQAVAVAKPLKTNGMEVDGESSASEDEGDEQAQAAAMDIDEEEEDDDDEAIVNVRGKQTERIVTPDEVRAHLRRLFDNEKDLVTLIYAPHGPHAKSSSPSTPSSSSSSTRPTASPEMFFLDVVSVPPSRFRPAATMGDQKFENPQNALLNAILRQSLVVKAANDRLLRMLSNPEDPEFLGEDGKPRVDAARMTTLLYESLIELQSSVNSMMDSGKNPMVVRQGKLPPAGVKQLLEKKEGLFRKNMMGKRVNYAARSVISPDVNIETNEIGVPPVFARKLTFPEPVTPHNINQLRQMVINGPHQHPGAAFIQMEDGNLISLDRMTLEERTAQANKLLAPESSAPAQRLASSVRPDVGLPQTRTPQINRKVYRHLQDGDIVILNRQPTLHKPSMMCHRVKVLKGEKTIRMHYANCNSYNADFDGDEMNMHFPQSLIAQAEARLIANTDNQYLTPTSGNPLRGLIQDHVVAGVWLTNKDTFFSREQYYQLIYGALRPEDDYTGEGTVKTLPPAIWKPKPMWTGKQIMSTILKNIQPCDLAGIHFTSKGKVPAASWGIFPEEGEVLVHDGDLLTGIIDKAQIGASPYGLVHSVFELYGPPVAGKLLSILSRLLTKFLQSRAFSCRMDDLVLNAQGNADRRRMLTTVNEKGLDAALEYTGLVSADKSDPATADDLRARLEEILRDDYKLAGLDATVEGETNQVTTQLIKTCLPNGLVKPFPHNNMQTMTVSGAKGSNVNASQISCLLGQQSLEGRRVPTMVSGKTLPSFKAFETAPRAGGFVAGRFLTGIRPQEYYFHCMAGREGLIDTAVKTSRSGYLQRCLIKHLEGLRVHYDHTVRNADHSVLQFHYGEDSLDVTKQKHLLEFEFALKNMESIVNRYNPREALEKVANIDDVAPDAMKKALKKPETHGPILSSLSPSTVAGAVSERYAKAIEDYIKNPKQRLVRPKKKHMQDWPAFIKRDQLVSQEHFKSLMHMRYMRSLVEPGEAVGLMASQGVGEPSTQMTLNTFHFAGHGAANVTLGIPRLREIVMTASQDIKTPTMQLPILDTVSDVRLKTFCQSSTRLTLSQVVDNVTVCERLTPKTAESNYSRQKLYTVRLNLFPRADYEAEYSIRSEQILAGIARTFVPLLDKAILKEIKQNDRELKSQAGDVGRGKKVSGRSGKGSSGADEDGAGEEDAAVVGRDDGEEIDGDADDERRGRQANEETSYESDEDEDVEDSEEAAFEAKYKDSKDQESSDDDDSDDDSEDEEVVAKKSKAESLARMRELEKRVPDTSRYVQKLTFDKEDGQWCEFDLEFSSQAHKLLLVGIVEEVCRNAIVHEVPGIARCFVAKAANTNAAAQRNAMTEGVNLRALWNFGHEIVDLNRLSTNDVGAILRTYGVEAARSSIINEMSAVFSVYGIGVDYRHLTIIADYMTSEGGYKPFNRTGLSNNSSPFLKASFETTANFVAEAALLGDFDNMVGPSARIVVGRTPESGTGAFAVRSVVEAAA</sequence>
<feature type="compositionally biased region" description="Acidic residues" evidence="13">
    <location>
        <begin position="1406"/>
        <end position="1415"/>
    </location>
</feature>
<dbReference type="GO" id="GO:0003677">
    <property type="term" value="F:DNA binding"/>
    <property type="evidence" value="ECO:0007669"/>
    <property type="project" value="InterPro"/>
</dbReference>
<dbReference type="Gene3D" id="1.10.274.100">
    <property type="entry name" value="RNA polymerase Rpb1, domain 3"/>
    <property type="match status" value="1"/>
</dbReference>
<dbReference type="InterPro" id="IPR015699">
    <property type="entry name" value="DNA-dir_RNA_pol1_lsu_N"/>
</dbReference>
<keyword evidence="6" id="KW-0479">Metal-binding</keyword>
<dbReference type="Gene3D" id="1.10.357.120">
    <property type="match status" value="1"/>
</dbReference>
<keyword evidence="4 12" id="KW-0808">Transferase</keyword>
<feature type="compositionally biased region" description="Low complexity" evidence="13">
    <location>
        <begin position="320"/>
        <end position="337"/>
    </location>
</feature>
<dbReference type="Pfam" id="PF04998">
    <property type="entry name" value="RNA_pol_Rpb1_5"/>
    <property type="match status" value="1"/>
</dbReference>
<dbReference type="Gene3D" id="3.30.70.2850">
    <property type="match status" value="1"/>
</dbReference>
<dbReference type="Pfam" id="PF05000">
    <property type="entry name" value="RNA_pol_Rpb1_4"/>
    <property type="match status" value="1"/>
</dbReference>
<dbReference type="Gene3D" id="2.40.40.20">
    <property type="match status" value="1"/>
</dbReference>
<evidence type="ECO:0000256" key="2">
    <source>
        <dbReference type="ARBA" id="ARBA00006460"/>
    </source>
</evidence>
<dbReference type="InterPro" id="IPR042102">
    <property type="entry name" value="RNA_pol_Rpb1_3_sf"/>
</dbReference>
<comment type="subcellular location">
    <subcellularLocation>
        <location evidence="1">Nucleus</location>
    </subcellularLocation>
</comment>
<keyword evidence="8" id="KW-0460">Magnesium</keyword>
<dbReference type="PANTHER" id="PTHR19376">
    <property type="entry name" value="DNA-DIRECTED RNA POLYMERASE"/>
    <property type="match status" value="1"/>
</dbReference>
<dbReference type="Pfam" id="PF00623">
    <property type="entry name" value="RNA_pol_Rpb1_2"/>
    <property type="match status" value="1"/>
</dbReference>
<feature type="compositionally biased region" description="Acidic residues" evidence="13">
    <location>
        <begin position="241"/>
        <end position="254"/>
    </location>
</feature>
<feature type="region of interest" description="Disordered" evidence="13">
    <location>
        <begin position="1365"/>
        <end position="1479"/>
    </location>
</feature>
<dbReference type="FunFam" id="3.30.1490.180:FF:000003">
    <property type="entry name" value="DNA-directed RNA polymerase subunit"/>
    <property type="match status" value="1"/>
</dbReference>
<keyword evidence="5 12" id="KW-0548">Nucleotidyltransferase</keyword>
<keyword evidence="10" id="KW-0539">Nucleus</keyword>
<keyword evidence="7" id="KW-0862">Zinc</keyword>
<dbReference type="InterPro" id="IPR007080">
    <property type="entry name" value="RNA_pol_Rpb1_1"/>
</dbReference>
<dbReference type="Gene3D" id="1.10.132.30">
    <property type="match status" value="1"/>
</dbReference>
<dbReference type="InterPro" id="IPR047107">
    <property type="entry name" value="DNA-dir_RNA_pol1_lsu_C"/>
</dbReference>
<dbReference type="CDD" id="cd02735">
    <property type="entry name" value="RNAP_I_Rpa1_C"/>
    <property type="match status" value="1"/>
</dbReference>
<dbReference type="Pfam" id="PF04997">
    <property type="entry name" value="RNA_pol_Rpb1_1"/>
    <property type="match status" value="1"/>
</dbReference>
<dbReference type="SUPFAM" id="SSF64484">
    <property type="entry name" value="beta and beta-prime subunits of DNA dependent RNA-polymerase"/>
    <property type="match status" value="1"/>
</dbReference>
<comment type="function">
    <text evidence="12">DNA-dependent RNA polymerase catalyzes the transcription of DNA into RNA using the four ribonucleoside triphosphates as substrates.</text>
</comment>
<keyword evidence="3 12" id="KW-0240">DNA-directed RNA polymerase</keyword>
<dbReference type="InterPro" id="IPR007066">
    <property type="entry name" value="RNA_pol_Rpb1_3"/>
</dbReference>
<dbReference type="GO" id="GO:0046872">
    <property type="term" value="F:metal ion binding"/>
    <property type="evidence" value="ECO:0007669"/>
    <property type="project" value="UniProtKB-KW"/>
</dbReference>
<dbReference type="Proteomes" id="UP000243876">
    <property type="component" value="Unassembled WGS sequence"/>
</dbReference>
<feature type="compositionally biased region" description="Basic and acidic residues" evidence="13">
    <location>
        <begin position="1445"/>
        <end position="1456"/>
    </location>
</feature>
<evidence type="ECO:0000256" key="9">
    <source>
        <dbReference type="ARBA" id="ARBA00023163"/>
    </source>
</evidence>
<dbReference type="InterPro" id="IPR045867">
    <property type="entry name" value="DNA-dir_RpoC_beta_prime"/>
</dbReference>
<evidence type="ECO:0000256" key="6">
    <source>
        <dbReference type="ARBA" id="ARBA00022723"/>
    </source>
</evidence>
<dbReference type="InterPro" id="IPR007083">
    <property type="entry name" value="RNA_pol_Rpb1_4"/>
</dbReference>
<comment type="similarity">
    <text evidence="2 12">Belongs to the RNA polymerase beta' chain family.</text>
</comment>
<dbReference type="Gene3D" id="3.30.1490.180">
    <property type="entry name" value="RNA polymerase ii"/>
    <property type="match status" value="1"/>
</dbReference>
<dbReference type="GO" id="GO:0006351">
    <property type="term" value="P:DNA-templated transcription"/>
    <property type="evidence" value="ECO:0007669"/>
    <property type="project" value="InterPro"/>
</dbReference>
<evidence type="ECO:0000256" key="8">
    <source>
        <dbReference type="ARBA" id="ARBA00022842"/>
    </source>
</evidence>
<evidence type="ECO:0000256" key="13">
    <source>
        <dbReference type="SAM" id="MobiDB-lite"/>
    </source>
</evidence>
<gene>
    <name evidence="15" type="primary">SPOSA6832_03621</name>
</gene>
<dbReference type="InterPro" id="IPR007081">
    <property type="entry name" value="RNA_pol_Rpb1_5"/>
</dbReference>
<dbReference type="CDD" id="cd01435">
    <property type="entry name" value="RNAP_I_RPA1_N"/>
    <property type="match status" value="1"/>
</dbReference>
<dbReference type="SMART" id="SM00663">
    <property type="entry name" value="RPOLA_N"/>
    <property type="match status" value="1"/>
</dbReference>
<dbReference type="Gene3D" id="6.10.250.2940">
    <property type="match status" value="1"/>
</dbReference>
<name>A0A0D6EPV7_SPOSA</name>
<evidence type="ECO:0000256" key="1">
    <source>
        <dbReference type="ARBA" id="ARBA00004123"/>
    </source>
</evidence>
<evidence type="ECO:0000256" key="3">
    <source>
        <dbReference type="ARBA" id="ARBA00022478"/>
    </source>
</evidence>
<feature type="compositionally biased region" description="Acidic residues" evidence="13">
    <location>
        <begin position="1457"/>
        <end position="1471"/>
    </location>
</feature>
<dbReference type="PANTHER" id="PTHR19376:SF11">
    <property type="entry name" value="DNA-DIRECTED RNA POLYMERASE I SUBUNIT RPA1"/>
    <property type="match status" value="1"/>
</dbReference>
<dbReference type="Gene3D" id="1.10.150.390">
    <property type="match status" value="1"/>
</dbReference>
<evidence type="ECO:0000313" key="15">
    <source>
        <dbReference type="EMBL" id="CEQ41871.1"/>
    </source>
</evidence>
<dbReference type="FunFam" id="2.40.40.20:FF:000019">
    <property type="entry name" value="DNA-directed RNA polymerase II subunit RPB1"/>
    <property type="match status" value="1"/>
</dbReference>
<evidence type="ECO:0000256" key="5">
    <source>
        <dbReference type="ARBA" id="ARBA00022695"/>
    </source>
</evidence>
<dbReference type="Pfam" id="PF04983">
    <property type="entry name" value="RNA_pol_Rpb1_3"/>
    <property type="match status" value="1"/>
</dbReference>
<dbReference type="Gene3D" id="4.10.860.120">
    <property type="entry name" value="RNA polymerase II, clamp domain"/>
    <property type="match status" value="1"/>
</dbReference>
<dbReference type="InterPro" id="IPR000722">
    <property type="entry name" value="RNA_pol_asu"/>
</dbReference>
<keyword evidence="16" id="KW-1185">Reference proteome</keyword>